<evidence type="ECO:0000313" key="6">
    <source>
        <dbReference type="Proteomes" id="UP001600064"/>
    </source>
</evidence>
<sequence length="562" mass="60528">MRSTDVSRWLCGALAAALWTASTGLAAVAPADPNAPPRCSSKCGPNRFLTVATTNGPVKGHIAPGTECVLEYLGVPYAKPPVGDLRFAPPQPIDTQSPYDADEFGFDCPLSPSRPVTEFPDLTPQALDVIKYFATGAGTPQSEDCLTLNIWSKTTAKATHKKKPVLVFFYGGRFTIGNTNSPFYNGKHFANAQDIVVVTVNYRVNIFGFPGAPGEVQNLGLRDQRAALEWIRNNVAKFGGDASRIVIAGQSSGGVAADYWAYAYEQDPIAAGLILVSGNAFSFPLNAPGVTDRNWNTVVGLVGCNTTTDHAEILACMRSVEWTALKAAAATVRPTPSTSVLRSVPAFYPQVDNEIVFDDYAGLTAQGRFARIPVLGGHNHYEAGYYRIPAYGNGRVVPTAQQVDAFHLESFTCPASYQADARRAHGVPTWVYRYYGDWDNTRLYPDSGAYHGVDLHMIFGGSEEVSGIPPSEAQKQVTKELQRAWFVFAKDPARGLERELGWPRWNPDEDTLIGLAVDNQPGVHTLDPKVYDAPCSTVTMGALGVPTQAASSTSSAAPTPTN</sequence>
<keyword evidence="2 3" id="KW-0378">Hydrolase</keyword>
<proteinExistence type="inferred from homology"/>
<dbReference type="InterPro" id="IPR019826">
    <property type="entry name" value="Carboxylesterase_B_AS"/>
</dbReference>
<feature type="domain" description="Carboxylesterase type B" evidence="4">
    <location>
        <begin position="407"/>
        <end position="519"/>
    </location>
</feature>
<dbReference type="PANTHER" id="PTHR43918">
    <property type="entry name" value="ACETYLCHOLINESTERASE"/>
    <property type="match status" value="1"/>
</dbReference>
<dbReference type="GeneID" id="98128118"/>
<dbReference type="EC" id="3.1.1.-" evidence="3"/>
<keyword evidence="6" id="KW-1185">Reference proteome</keyword>
<comment type="similarity">
    <text evidence="1 3">Belongs to the type-B carboxylesterase/lipase family.</text>
</comment>
<comment type="caution">
    <text evidence="5">The sequence shown here is derived from an EMBL/GenBank/DDBJ whole genome shotgun (WGS) entry which is preliminary data.</text>
</comment>
<evidence type="ECO:0000256" key="1">
    <source>
        <dbReference type="ARBA" id="ARBA00005964"/>
    </source>
</evidence>
<feature type="chain" id="PRO_5044983060" description="Carboxylic ester hydrolase" evidence="3">
    <location>
        <begin position="27"/>
        <end position="562"/>
    </location>
</feature>
<evidence type="ECO:0000256" key="2">
    <source>
        <dbReference type="ARBA" id="ARBA00022801"/>
    </source>
</evidence>
<dbReference type="InterPro" id="IPR050654">
    <property type="entry name" value="AChE-related_enzymes"/>
</dbReference>
<organism evidence="5 6">
    <name type="scientific">Remersonia thermophila</name>
    <dbReference type="NCBI Taxonomy" id="72144"/>
    <lineage>
        <taxon>Eukaryota</taxon>
        <taxon>Fungi</taxon>
        <taxon>Dikarya</taxon>
        <taxon>Ascomycota</taxon>
        <taxon>Pezizomycotina</taxon>
        <taxon>Sordariomycetes</taxon>
        <taxon>Sordariomycetidae</taxon>
        <taxon>Sordariales</taxon>
        <taxon>Sordariales incertae sedis</taxon>
        <taxon>Remersonia</taxon>
    </lineage>
</organism>
<dbReference type="PROSITE" id="PS00122">
    <property type="entry name" value="CARBOXYLESTERASE_B_1"/>
    <property type="match status" value="1"/>
</dbReference>
<reference evidence="5 6" key="1">
    <citation type="journal article" date="2024" name="Commun. Biol.">
        <title>Comparative genomic analysis of thermophilic fungi reveals convergent evolutionary adaptations and gene losses.</title>
        <authorList>
            <person name="Steindorff A.S."/>
            <person name="Aguilar-Pontes M.V."/>
            <person name="Robinson A.J."/>
            <person name="Andreopoulos B."/>
            <person name="LaButti K."/>
            <person name="Kuo A."/>
            <person name="Mondo S."/>
            <person name="Riley R."/>
            <person name="Otillar R."/>
            <person name="Haridas S."/>
            <person name="Lipzen A."/>
            <person name="Grimwood J."/>
            <person name="Schmutz J."/>
            <person name="Clum A."/>
            <person name="Reid I.D."/>
            <person name="Moisan M.C."/>
            <person name="Butler G."/>
            <person name="Nguyen T.T.M."/>
            <person name="Dewar K."/>
            <person name="Conant G."/>
            <person name="Drula E."/>
            <person name="Henrissat B."/>
            <person name="Hansel C."/>
            <person name="Singer S."/>
            <person name="Hutchinson M.I."/>
            <person name="de Vries R.P."/>
            <person name="Natvig D.O."/>
            <person name="Powell A.J."/>
            <person name="Tsang A."/>
            <person name="Grigoriev I.V."/>
        </authorList>
    </citation>
    <scope>NUCLEOTIDE SEQUENCE [LARGE SCALE GENOMIC DNA]</scope>
    <source>
        <strain evidence="5 6">ATCC 22073</strain>
    </source>
</reference>
<name>A0ABR4D5J7_9PEZI</name>
<dbReference type="Pfam" id="PF00135">
    <property type="entry name" value="COesterase"/>
    <property type="match status" value="2"/>
</dbReference>
<evidence type="ECO:0000259" key="4">
    <source>
        <dbReference type="Pfam" id="PF00135"/>
    </source>
</evidence>
<protein>
    <recommendedName>
        <fullName evidence="3">Carboxylic ester hydrolase</fullName>
        <ecNumber evidence="3">3.1.1.-</ecNumber>
    </recommendedName>
</protein>
<dbReference type="PANTHER" id="PTHR43918:SF4">
    <property type="entry name" value="CARBOXYLIC ESTER HYDROLASE"/>
    <property type="match status" value="1"/>
</dbReference>
<dbReference type="InterPro" id="IPR029058">
    <property type="entry name" value="AB_hydrolase_fold"/>
</dbReference>
<dbReference type="Gene3D" id="3.40.50.1820">
    <property type="entry name" value="alpha/beta hydrolase"/>
    <property type="match status" value="2"/>
</dbReference>
<gene>
    <name evidence="5" type="ORF">VTJ83DRAFT_6730</name>
</gene>
<evidence type="ECO:0000313" key="5">
    <source>
        <dbReference type="EMBL" id="KAL2265630.1"/>
    </source>
</evidence>
<accession>A0ABR4D5J7</accession>
<feature type="domain" description="Carboxylesterase type B" evidence="4">
    <location>
        <begin position="50"/>
        <end position="387"/>
    </location>
</feature>
<feature type="signal peptide" evidence="3">
    <location>
        <begin position="1"/>
        <end position="26"/>
    </location>
</feature>
<dbReference type="EMBL" id="JAZGUE010000006">
    <property type="protein sequence ID" value="KAL2265630.1"/>
    <property type="molecule type" value="Genomic_DNA"/>
</dbReference>
<dbReference type="InterPro" id="IPR002018">
    <property type="entry name" value="CarbesteraseB"/>
</dbReference>
<dbReference type="Proteomes" id="UP001600064">
    <property type="component" value="Unassembled WGS sequence"/>
</dbReference>
<keyword evidence="3" id="KW-0732">Signal</keyword>
<dbReference type="RefSeq" id="XP_070864357.1">
    <property type="nucleotide sequence ID" value="XM_071013474.1"/>
</dbReference>
<evidence type="ECO:0000256" key="3">
    <source>
        <dbReference type="RuleBase" id="RU361235"/>
    </source>
</evidence>
<dbReference type="SUPFAM" id="SSF53474">
    <property type="entry name" value="alpha/beta-Hydrolases"/>
    <property type="match status" value="1"/>
</dbReference>